<organism evidence="3 4">
    <name type="scientific">Rhodococcus zopfii</name>
    <dbReference type="NCBI Taxonomy" id="43772"/>
    <lineage>
        <taxon>Bacteria</taxon>
        <taxon>Bacillati</taxon>
        <taxon>Actinomycetota</taxon>
        <taxon>Actinomycetes</taxon>
        <taxon>Mycobacteriales</taxon>
        <taxon>Nocardiaceae</taxon>
        <taxon>Rhodococcus</taxon>
    </lineage>
</organism>
<dbReference type="Pfam" id="PF18755">
    <property type="entry name" value="RAMA"/>
    <property type="match status" value="1"/>
</dbReference>
<proteinExistence type="predicted"/>
<accession>A0ABU3WUG5</accession>
<dbReference type="InterPro" id="IPR040843">
    <property type="entry name" value="RAMA"/>
</dbReference>
<feature type="region of interest" description="Disordered" evidence="1">
    <location>
        <begin position="12"/>
        <end position="51"/>
    </location>
</feature>
<gene>
    <name evidence="3" type="ORF">F8M49_23750</name>
</gene>
<keyword evidence="4" id="KW-1185">Reference proteome</keyword>
<dbReference type="EMBL" id="WBMO01000005">
    <property type="protein sequence ID" value="MDV2477644.1"/>
    <property type="molecule type" value="Genomic_DNA"/>
</dbReference>
<sequence>MFGLCGVELFDNPPTTEQAAQQRERPAPKRIGRASSSVPERTTGVSTAGEKAQYDEDMQLLLRLGLLKTGQVLRFPQPRKGLTHKAIVQSDGELRFQNTRYHSPTGAANAAAGTSNNGWLVWRLADGRNLDALRAKARREMERK</sequence>
<comment type="caution">
    <text evidence="3">The sequence shown here is derived from an EMBL/GenBank/DDBJ whole genome shotgun (WGS) entry which is preliminary data.</text>
</comment>
<evidence type="ECO:0000259" key="2">
    <source>
        <dbReference type="Pfam" id="PF18755"/>
    </source>
</evidence>
<reference evidence="3 4" key="1">
    <citation type="submission" date="2019-10" db="EMBL/GenBank/DDBJ databases">
        <title>Draft Genome Assembly of Rhodococcus zopfii DSM44189.</title>
        <authorList>
            <person name="Sutton J.M."/>
            <person name="Akob D.M."/>
            <person name="Bushman T.J."/>
        </authorList>
    </citation>
    <scope>NUCLEOTIDE SEQUENCE [LARGE SCALE GENOMIC DNA]</scope>
    <source>
        <strain evidence="3 4">DSM 44189</strain>
    </source>
</reference>
<protein>
    <submittedName>
        <fullName evidence="3">DUF4357 domain-containing protein</fullName>
    </submittedName>
</protein>
<feature type="domain" description="RAMA" evidence="2">
    <location>
        <begin position="50"/>
        <end position="142"/>
    </location>
</feature>
<evidence type="ECO:0000313" key="4">
    <source>
        <dbReference type="Proteomes" id="UP001275440"/>
    </source>
</evidence>
<name>A0ABU3WUG5_9NOCA</name>
<evidence type="ECO:0000313" key="3">
    <source>
        <dbReference type="EMBL" id="MDV2477644.1"/>
    </source>
</evidence>
<evidence type="ECO:0000256" key="1">
    <source>
        <dbReference type="SAM" id="MobiDB-lite"/>
    </source>
</evidence>
<dbReference type="Proteomes" id="UP001275440">
    <property type="component" value="Unassembled WGS sequence"/>
</dbReference>
<feature type="compositionally biased region" description="Polar residues" evidence="1">
    <location>
        <begin position="34"/>
        <end position="46"/>
    </location>
</feature>